<dbReference type="EMBL" id="CALSDN010000007">
    <property type="protein sequence ID" value="CAH6721979.1"/>
    <property type="molecule type" value="Genomic_DNA"/>
</dbReference>
<evidence type="ECO:0000313" key="1">
    <source>
        <dbReference type="EMBL" id="CAH6721979.1"/>
    </source>
</evidence>
<sequence length="829" mass="96768">MRISRGYRYLKSSSLLQANSARRSIKPYLIPLQRNYSWFSSKARSDIIIEEPTESNEKLDSIKDTLRNTDIPVKLRRKILSQKLEQFTELNEEELPILDKLFIETYKLHDYDITLMDTNQIISLTENICEYLVEQESFKIPEFLSVIVMSIFQGKIAVDDNLLINVVKLSSRSQNGDLLDTLKLLSKSNLKVNSEFPGLLIESSDPTIELFEVMSEEFDVDSRFYQLYIAFIEKLFRVTPKVHELDFSRSLLRVQDVSNNLVSNCNFKQLDIEVILNLLKMLYDLNLANYSVITQALIDSIVQHLEKEDLTGVFMRQNNEDLINDTLKVLMSKKSPILRTLFKSVIENPIFYSQELTLQAKFFLDEVTVEEILSSDIDLNNMYLKLVELITLSEKSVELNDLTKKFNNEGLETPLMAYKLQLDQSITHKDFQKSIQIFESSVSQFTQWSEETNPQVLKTLNDLIILSCTEPIEKTFEIFTNVKQQMVNFPVNIHTINAICKKMLESEFVGDTIELLKRELPDIKKDDIIKLPIEYSFGEPYKELFTILHDFVISYTGESTYETNWVLYGELHKYFHVPYDTHLPTMKFFNDHNRLDSSLVIFRQVKKLNELHGKHNHLPPSKDMYLYLFQEFGDKLYEEGVNEIHEYLKMDIALPRQDLELQNALLNAYSNLQDVAKARDLFSTMLPTRQLQSGINEETVKIMIKTYTYSDLNYVISFWNNMSTYGILPNYDIFRQYLIAHVYHGFAEDAIELTNEMDDYGLEFTKDTLVSMYNFCLRSDKQDVIEKWAKDHHSEVWKEAEGEGLLKRSDDYEPDNLLAEGKQEIASVN</sequence>
<evidence type="ECO:0000313" key="2">
    <source>
        <dbReference type="Proteomes" id="UP001152531"/>
    </source>
</evidence>
<keyword evidence="2" id="KW-1185">Reference proteome</keyword>
<protein>
    <submittedName>
        <fullName evidence="1">Mitochondrial group I intron splicing factor CCM1</fullName>
    </submittedName>
</protein>
<organism evidence="1 2">
    <name type="scientific">[Candida] jaroonii</name>
    <dbReference type="NCBI Taxonomy" id="467808"/>
    <lineage>
        <taxon>Eukaryota</taxon>
        <taxon>Fungi</taxon>
        <taxon>Dikarya</taxon>
        <taxon>Ascomycota</taxon>
        <taxon>Saccharomycotina</taxon>
        <taxon>Pichiomycetes</taxon>
        <taxon>Debaryomycetaceae</taxon>
        <taxon>Yamadazyma</taxon>
    </lineage>
</organism>
<reference evidence="1" key="1">
    <citation type="submission" date="2022-06" db="EMBL/GenBank/DDBJ databases">
        <authorList>
            <person name="Legras J.-L."/>
            <person name="Devillers H."/>
            <person name="Grondin C."/>
        </authorList>
    </citation>
    <scope>NUCLEOTIDE SEQUENCE</scope>
    <source>
        <strain evidence="1">CLIB 1444</strain>
    </source>
</reference>
<proteinExistence type="predicted"/>
<dbReference type="Proteomes" id="UP001152531">
    <property type="component" value="Unassembled WGS sequence"/>
</dbReference>
<comment type="caution">
    <text evidence="1">The sequence shown here is derived from an EMBL/GenBank/DDBJ whole genome shotgun (WGS) entry which is preliminary data.</text>
</comment>
<gene>
    <name evidence="1" type="ORF">CLIB1444_07S06766</name>
</gene>
<accession>A0ACA9YAI1</accession>
<name>A0ACA9YAI1_9ASCO</name>